<sequence>MTADTSVTTEGDTVPEQPDKRWLRDMVGDFVHDIRSKRPAVIGM</sequence>
<evidence type="ECO:0000313" key="1">
    <source>
        <dbReference type="EMBL" id="GCF16229.1"/>
    </source>
</evidence>
<gene>
    <name evidence="1" type="ORF">Harman_41640</name>
</gene>
<evidence type="ECO:0000313" key="2">
    <source>
        <dbReference type="Proteomes" id="UP000304382"/>
    </source>
</evidence>
<dbReference type="Proteomes" id="UP000304382">
    <property type="component" value="Unassembled WGS sequence"/>
</dbReference>
<protein>
    <submittedName>
        <fullName evidence="1">Uncharacterized protein</fullName>
    </submittedName>
</protein>
<organism evidence="1 2">
    <name type="scientific">Haloarcula mannanilytica</name>
    <dbReference type="NCBI Taxonomy" id="2509225"/>
    <lineage>
        <taxon>Archaea</taxon>
        <taxon>Methanobacteriati</taxon>
        <taxon>Methanobacteriota</taxon>
        <taxon>Stenosarchaea group</taxon>
        <taxon>Halobacteria</taxon>
        <taxon>Halobacteriales</taxon>
        <taxon>Haloarculaceae</taxon>
        <taxon>Haloarcula</taxon>
    </lineage>
</organism>
<accession>A0A4C2EVI5</accession>
<dbReference type="AlphaFoldDB" id="A0A4C2EVI5"/>
<dbReference type="RefSeq" id="WP_268812819.1">
    <property type="nucleotide sequence ID" value="NZ_BIXZ01000021.1"/>
</dbReference>
<dbReference type="EMBL" id="BIXZ01000021">
    <property type="protein sequence ID" value="GCF16229.1"/>
    <property type="molecule type" value="Genomic_DNA"/>
</dbReference>
<comment type="caution">
    <text evidence="1">The sequence shown here is derived from an EMBL/GenBank/DDBJ whole genome shotgun (WGS) entry which is preliminary data.</text>
</comment>
<proteinExistence type="predicted"/>
<reference evidence="1 2" key="1">
    <citation type="submission" date="2019-02" db="EMBL/GenBank/DDBJ databases">
        <title>Haloarcula mannanilyticum sp. nov., a mannan degrading haloarchaeon isolated from commercial salt.</title>
        <authorList>
            <person name="Enomoto S."/>
            <person name="Shimane Y."/>
            <person name="Kamekura M."/>
            <person name="Ito T."/>
            <person name="Moriya O."/>
            <person name="Ihara K."/>
            <person name="Takahashi-Ando N."/>
            <person name="Fukushima Y."/>
            <person name="Yoshida Y."/>
            <person name="Usama R."/>
            <person name="Takai K."/>
            <person name="Minegishi H."/>
        </authorList>
    </citation>
    <scope>NUCLEOTIDE SEQUENCE [LARGE SCALE GENOMIC DNA]</scope>
    <source>
        <strain evidence="1 2">MD130-1</strain>
    </source>
</reference>
<name>A0A4C2EVI5_9EURY</name>
<keyword evidence="2" id="KW-1185">Reference proteome</keyword>